<reference evidence="1 2" key="1">
    <citation type="journal article" date="2023" name="Microb. Genom.">
        <title>Mesoterricola silvestris gen. nov., sp. nov., Mesoterricola sediminis sp. nov., Geothrix oryzae sp. nov., Geothrix edaphica sp. nov., Geothrix rubra sp. nov., and Geothrix limicola sp. nov., six novel members of Acidobacteriota isolated from soils.</title>
        <authorList>
            <person name="Weisberg A.J."/>
            <person name="Pearce E."/>
            <person name="Kramer C.G."/>
            <person name="Chang J.H."/>
            <person name="Clarke C.R."/>
        </authorList>
    </citation>
    <scope>NUCLEOTIDE SEQUENCE [LARGE SCALE GENOMIC DNA]</scope>
    <source>
        <strain evidence="1 2">NRRL_B-2795</strain>
    </source>
</reference>
<sequence length="182" mass="20031">MTYGFLTASVIRAEDGLIGHIRQHAELAQDAYRGTEGWKHRSLFHLLLAVGRRFTPVPSPDDLIGMPARLCYSNAARYALAHRDEGFVYTEGFACTPVGPAVYLPHAWVVRPDGTVLDPTWHDTPGRAYIGIPVADFRLWPVESGGLLQDFPRHLPLLRDGFPLNAVDDRGRTLASSADLGG</sequence>
<organism evidence="1 2">
    <name type="scientific">Streptomyces griseiscabiei</name>
    <dbReference type="NCBI Taxonomy" id="2993540"/>
    <lineage>
        <taxon>Bacteria</taxon>
        <taxon>Bacillati</taxon>
        <taxon>Actinomycetota</taxon>
        <taxon>Actinomycetes</taxon>
        <taxon>Kitasatosporales</taxon>
        <taxon>Streptomycetaceae</taxon>
        <taxon>Streptomyces</taxon>
    </lineage>
</organism>
<name>A0ABU4LLZ8_9ACTN</name>
<proteinExistence type="predicted"/>
<keyword evidence="2" id="KW-1185">Reference proteome</keyword>
<dbReference type="RefSeq" id="WP_107473746.1">
    <property type="nucleotide sequence ID" value="NZ_JAGJBZ010000002.1"/>
</dbReference>
<accession>A0ABU4LLZ8</accession>
<gene>
    <name evidence="1" type="ORF">PV517_46875</name>
</gene>
<dbReference type="Proteomes" id="UP001271723">
    <property type="component" value="Unassembled WGS sequence"/>
</dbReference>
<evidence type="ECO:0000313" key="2">
    <source>
        <dbReference type="Proteomes" id="UP001271723"/>
    </source>
</evidence>
<comment type="caution">
    <text evidence="1">The sequence shown here is derived from an EMBL/GenBank/DDBJ whole genome shotgun (WGS) entry which is preliminary data.</text>
</comment>
<protein>
    <submittedName>
        <fullName evidence="1">Uncharacterized protein</fullName>
    </submittedName>
</protein>
<dbReference type="EMBL" id="JARAVY010000040">
    <property type="protein sequence ID" value="MDX2916179.1"/>
    <property type="molecule type" value="Genomic_DNA"/>
</dbReference>
<evidence type="ECO:0000313" key="1">
    <source>
        <dbReference type="EMBL" id="MDX2916179.1"/>
    </source>
</evidence>